<feature type="domain" description="CcmH/CycL/Ccl2/NrfF N-terminal" evidence="7">
    <location>
        <begin position="11"/>
        <end position="103"/>
    </location>
</feature>
<dbReference type="PANTHER" id="PTHR47870">
    <property type="entry name" value="CYTOCHROME C-TYPE BIOGENESIS PROTEIN CCMH"/>
    <property type="match status" value="1"/>
</dbReference>
<dbReference type="Gene3D" id="1.10.8.640">
    <property type="entry name" value="Cytochrome C biogenesis protein"/>
    <property type="match status" value="1"/>
</dbReference>
<keyword evidence="9" id="KW-1185">Reference proteome</keyword>
<dbReference type="EMBL" id="CP002130">
    <property type="protein sequence ID" value="AEI89401.1"/>
    <property type="molecule type" value="Genomic_DNA"/>
</dbReference>
<reference evidence="8 9" key="1">
    <citation type="journal article" date="2011" name="Mol. Biol. Evol.">
        <title>Phylogenomic evidence for the presence of a flagellum and cbb3 oxidase in the free-living mitochondrial ancestor.</title>
        <authorList>
            <person name="Sassera D."/>
            <person name="Lo N."/>
            <person name="Epis S."/>
            <person name="D'Auria G."/>
            <person name="Montagna M."/>
            <person name="Comandatore F."/>
            <person name="Horner D."/>
            <person name="Pereto J."/>
            <person name="Luciano A.M."/>
            <person name="Franciosi F."/>
            <person name="Ferri E."/>
            <person name="Crotti E."/>
            <person name="Bazzocchi C."/>
            <person name="Daffonchio D."/>
            <person name="Sacchi L."/>
            <person name="Moya A."/>
            <person name="Latorre A."/>
            <person name="Bandi C."/>
        </authorList>
    </citation>
    <scope>NUCLEOTIDE SEQUENCE [LARGE SCALE GENOMIC DNA]</scope>
    <source>
        <strain evidence="8 9">IricVA</strain>
    </source>
</reference>
<gene>
    <name evidence="8" type="primary">ccmH</name>
    <name evidence="8" type="ordered locus">midi_01124</name>
</gene>
<evidence type="ECO:0000256" key="6">
    <source>
        <dbReference type="RuleBase" id="RU364112"/>
    </source>
</evidence>
<comment type="function">
    <text evidence="6">Possible subunit of a heme lyase.</text>
</comment>
<keyword evidence="5 6" id="KW-0408">Iron</keyword>
<dbReference type="HOGENOM" id="CLU_107187_4_2_5"/>
<name>F7XU42_MIDMI</name>
<dbReference type="PANTHER" id="PTHR47870:SF4">
    <property type="entry name" value="CYTOCHROME C-TYPE BIOGENESIS PROTEIN CYCH"/>
    <property type="match status" value="1"/>
</dbReference>
<evidence type="ECO:0000256" key="4">
    <source>
        <dbReference type="ARBA" id="ARBA00022729"/>
    </source>
</evidence>
<keyword evidence="3 6" id="KW-0479">Metal-binding</keyword>
<evidence type="ECO:0000259" key="7">
    <source>
        <dbReference type="Pfam" id="PF03918"/>
    </source>
</evidence>
<dbReference type="GO" id="GO:0046872">
    <property type="term" value="F:metal ion binding"/>
    <property type="evidence" value="ECO:0007669"/>
    <property type="project" value="UniProtKB-KW"/>
</dbReference>
<dbReference type="InterPro" id="IPR038297">
    <property type="entry name" value="CcmH/CycL/NrfF/Ccl2_sf"/>
</dbReference>
<keyword evidence="6" id="KW-1133">Transmembrane helix</keyword>
<sequence>MGAIANDKVVERDKTMHKITKSLKCLVCNGESVYDSNSNFAIAMREFIRSELEQGRDEEQIINDVVSAYGEEILLNPFFSLKTTWLWLLPGLLLILGFYKLFTNKNLSRMGIS</sequence>
<evidence type="ECO:0000256" key="2">
    <source>
        <dbReference type="ARBA" id="ARBA00022617"/>
    </source>
</evidence>
<dbReference type="AlphaFoldDB" id="F7XU42"/>
<keyword evidence="2 6" id="KW-0349">Heme</keyword>
<evidence type="ECO:0000256" key="5">
    <source>
        <dbReference type="ARBA" id="ARBA00023004"/>
    </source>
</evidence>
<comment type="similarity">
    <text evidence="1 6">Belongs to the CcmH/CycL/Ccl2/NrfF family.</text>
</comment>
<protein>
    <recommendedName>
        <fullName evidence="6">Cytochrome c-type biogenesis protein</fullName>
    </recommendedName>
</protein>
<proteinExistence type="inferred from homology"/>
<evidence type="ECO:0000256" key="3">
    <source>
        <dbReference type="ARBA" id="ARBA00022723"/>
    </source>
</evidence>
<dbReference type="Proteomes" id="UP000006639">
    <property type="component" value="Chromosome"/>
</dbReference>
<evidence type="ECO:0000313" key="9">
    <source>
        <dbReference type="Proteomes" id="UP000006639"/>
    </source>
</evidence>
<evidence type="ECO:0000256" key="1">
    <source>
        <dbReference type="ARBA" id="ARBA00010342"/>
    </source>
</evidence>
<keyword evidence="6" id="KW-0812">Transmembrane</keyword>
<keyword evidence="6" id="KW-0472">Membrane</keyword>
<dbReference type="InterPro" id="IPR005616">
    <property type="entry name" value="CcmH/CycL/Ccl2/NrfF_N"/>
</dbReference>
<dbReference type="KEGG" id="mmn:midi_01124"/>
<evidence type="ECO:0000313" key="8">
    <source>
        <dbReference type="EMBL" id="AEI89401.1"/>
    </source>
</evidence>
<dbReference type="Pfam" id="PF03918">
    <property type="entry name" value="CcmH"/>
    <property type="match status" value="1"/>
</dbReference>
<dbReference type="InterPro" id="IPR051263">
    <property type="entry name" value="C-type_cytochrome_biogenesis"/>
</dbReference>
<feature type="transmembrane region" description="Helical" evidence="6">
    <location>
        <begin position="84"/>
        <end position="102"/>
    </location>
</feature>
<organism evidence="8 9">
    <name type="scientific">Midichloria mitochondrii (strain IricVA)</name>
    <dbReference type="NCBI Taxonomy" id="696127"/>
    <lineage>
        <taxon>Bacteria</taxon>
        <taxon>Pseudomonadati</taxon>
        <taxon>Pseudomonadota</taxon>
        <taxon>Alphaproteobacteria</taxon>
        <taxon>Rickettsiales</taxon>
        <taxon>Candidatus Midichloriaceae</taxon>
        <taxon>Candidatus Midichloria</taxon>
    </lineage>
</organism>
<dbReference type="GO" id="GO:0005886">
    <property type="term" value="C:plasma membrane"/>
    <property type="evidence" value="ECO:0007669"/>
    <property type="project" value="TreeGrafter"/>
</dbReference>
<dbReference type="CDD" id="cd16378">
    <property type="entry name" value="CcmH_N"/>
    <property type="match status" value="1"/>
</dbReference>
<dbReference type="STRING" id="696127.midi_01124"/>
<accession>F7XU42</accession>
<keyword evidence="4 6" id="KW-0732">Signal</keyword>